<keyword evidence="4" id="KW-0808">Transferase</keyword>
<dbReference type="CDD" id="cd16917">
    <property type="entry name" value="HATPase_UhpB-NarQ-NarX-like"/>
    <property type="match status" value="1"/>
</dbReference>
<name>A0A9W4E2M0_9ACTN</name>
<dbReference type="GO" id="GO:0016020">
    <property type="term" value="C:membrane"/>
    <property type="evidence" value="ECO:0007669"/>
    <property type="project" value="InterPro"/>
</dbReference>
<dbReference type="PANTHER" id="PTHR24421:SF10">
    <property type="entry name" value="NITRATE_NITRITE SENSOR PROTEIN NARQ"/>
    <property type="match status" value="1"/>
</dbReference>
<dbReference type="Pfam" id="PF02518">
    <property type="entry name" value="HATPase_c"/>
    <property type="match status" value="1"/>
</dbReference>
<dbReference type="SMART" id="SM00387">
    <property type="entry name" value="HATPase_c"/>
    <property type="match status" value="1"/>
</dbReference>
<evidence type="ECO:0000256" key="6">
    <source>
        <dbReference type="ARBA" id="ARBA00022777"/>
    </source>
</evidence>
<organism evidence="11 12">
    <name type="scientific">Actinacidiphila bryophytorum</name>
    <dbReference type="NCBI Taxonomy" id="1436133"/>
    <lineage>
        <taxon>Bacteria</taxon>
        <taxon>Bacillati</taxon>
        <taxon>Actinomycetota</taxon>
        <taxon>Actinomycetes</taxon>
        <taxon>Kitasatosporales</taxon>
        <taxon>Streptomycetaceae</taxon>
        <taxon>Actinacidiphila</taxon>
    </lineage>
</organism>
<dbReference type="InterPro" id="IPR011712">
    <property type="entry name" value="Sig_transdc_His_kin_sub3_dim/P"/>
</dbReference>
<dbReference type="RefSeq" id="WP_240166088.1">
    <property type="nucleotide sequence ID" value="NZ_CAJVAX010000003.1"/>
</dbReference>
<feature type="region of interest" description="Disordered" evidence="9">
    <location>
        <begin position="1"/>
        <end position="34"/>
    </location>
</feature>
<dbReference type="InterPro" id="IPR003594">
    <property type="entry name" value="HATPase_dom"/>
</dbReference>
<keyword evidence="7" id="KW-0067">ATP-binding</keyword>
<dbReference type="InterPro" id="IPR050482">
    <property type="entry name" value="Sensor_HK_TwoCompSys"/>
</dbReference>
<dbReference type="GO" id="GO:0005524">
    <property type="term" value="F:ATP binding"/>
    <property type="evidence" value="ECO:0007669"/>
    <property type="project" value="UniProtKB-KW"/>
</dbReference>
<keyword evidence="12" id="KW-1185">Reference proteome</keyword>
<protein>
    <recommendedName>
        <fullName evidence="2">histidine kinase</fullName>
        <ecNumber evidence="2">2.7.13.3</ecNumber>
    </recommendedName>
</protein>
<feature type="domain" description="Histidine kinase/HSP90-like ATPase" evidence="10">
    <location>
        <begin position="139"/>
        <end position="229"/>
    </location>
</feature>
<evidence type="ECO:0000256" key="7">
    <source>
        <dbReference type="ARBA" id="ARBA00022840"/>
    </source>
</evidence>
<evidence type="ECO:0000256" key="4">
    <source>
        <dbReference type="ARBA" id="ARBA00022679"/>
    </source>
</evidence>
<dbReference type="EMBL" id="CAJVAX010000003">
    <property type="protein sequence ID" value="CAG7615744.1"/>
    <property type="molecule type" value="Genomic_DNA"/>
</dbReference>
<dbReference type="GO" id="GO:0046983">
    <property type="term" value="F:protein dimerization activity"/>
    <property type="evidence" value="ECO:0007669"/>
    <property type="project" value="InterPro"/>
</dbReference>
<dbReference type="Proteomes" id="UP001153328">
    <property type="component" value="Unassembled WGS sequence"/>
</dbReference>
<comment type="catalytic activity">
    <reaction evidence="1">
        <text>ATP + protein L-histidine = ADP + protein N-phospho-L-histidine.</text>
        <dbReference type="EC" id="2.7.13.3"/>
    </reaction>
</comment>
<accession>A0A9W4E2M0</accession>
<dbReference type="InterPro" id="IPR036890">
    <property type="entry name" value="HATPase_C_sf"/>
</dbReference>
<dbReference type="AlphaFoldDB" id="A0A9W4E2M0"/>
<evidence type="ECO:0000259" key="10">
    <source>
        <dbReference type="SMART" id="SM00387"/>
    </source>
</evidence>
<keyword evidence="3" id="KW-0597">Phosphoprotein</keyword>
<sequence>MPARSSACPFTAEDPSRQHSTPRPRAAEGTARPALGDERLRRLERDLHDGAQVRLVALAMSLDMAREQLDDGDRQELRRLVETARDNAAEALVELRDLSRGLHPPALDGGLADALTTLAARTALPVDVTVHVPERPTPAIESLAYFCAAELLTNAIKHSGATRCGVELAAADGSLRLRVTDTGRGGARIVPGGGLAGLVQRARTVDGTLEMTSPAGGPTTVLVRLPLHA</sequence>
<reference evidence="11" key="1">
    <citation type="submission" date="2021-06" db="EMBL/GenBank/DDBJ databases">
        <authorList>
            <person name="Arsene-Ploetze F."/>
        </authorList>
    </citation>
    <scope>NUCLEOTIDE SEQUENCE</scope>
    <source>
        <strain evidence="11">SBRY1</strain>
    </source>
</reference>
<evidence type="ECO:0000256" key="9">
    <source>
        <dbReference type="SAM" id="MobiDB-lite"/>
    </source>
</evidence>
<evidence type="ECO:0000256" key="1">
    <source>
        <dbReference type="ARBA" id="ARBA00000085"/>
    </source>
</evidence>
<dbReference type="EC" id="2.7.13.3" evidence="2"/>
<keyword evidence="5" id="KW-0547">Nucleotide-binding</keyword>
<dbReference type="PANTHER" id="PTHR24421">
    <property type="entry name" value="NITRATE/NITRITE SENSOR PROTEIN NARX-RELATED"/>
    <property type="match status" value="1"/>
</dbReference>
<gene>
    <name evidence="11" type="ORF">SBRY_110102</name>
</gene>
<dbReference type="SUPFAM" id="SSF55874">
    <property type="entry name" value="ATPase domain of HSP90 chaperone/DNA topoisomerase II/histidine kinase"/>
    <property type="match status" value="1"/>
</dbReference>
<evidence type="ECO:0000313" key="11">
    <source>
        <dbReference type="EMBL" id="CAG7615744.1"/>
    </source>
</evidence>
<keyword evidence="6" id="KW-0418">Kinase</keyword>
<evidence type="ECO:0000256" key="3">
    <source>
        <dbReference type="ARBA" id="ARBA00022553"/>
    </source>
</evidence>
<dbReference type="Gene3D" id="3.30.565.10">
    <property type="entry name" value="Histidine kinase-like ATPase, C-terminal domain"/>
    <property type="match status" value="1"/>
</dbReference>
<dbReference type="GO" id="GO:0000155">
    <property type="term" value="F:phosphorelay sensor kinase activity"/>
    <property type="evidence" value="ECO:0007669"/>
    <property type="project" value="InterPro"/>
</dbReference>
<keyword evidence="8" id="KW-0902">Two-component regulatory system</keyword>
<proteinExistence type="predicted"/>
<evidence type="ECO:0000313" key="12">
    <source>
        <dbReference type="Proteomes" id="UP001153328"/>
    </source>
</evidence>
<dbReference type="Pfam" id="PF07730">
    <property type="entry name" value="HisKA_3"/>
    <property type="match status" value="1"/>
</dbReference>
<comment type="caution">
    <text evidence="11">The sequence shown here is derived from an EMBL/GenBank/DDBJ whole genome shotgun (WGS) entry which is preliminary data.</text>
</comment>
<evidence type="ECO:0000256" key="5">
    <source>
        <dbReference type="ARBA" id="ARBA00022741"/>
    </source>
</evidence>
<evidence type="ECO:0000256" key="2">
    <source>
        <dbReference type="ARBA" id="ARBA00012438"/>
    </source>
</evidence>
<dbReference type="Gene3D" id="1.20.5.1930">
    <property type="match status" value="1"/>
</dbReference>
<evidence type="ECO:0000256" key="8">
    <source>
        <dbReference type="ARBA" id="ARBA00023012"/>
    </source>
</evidence>